<organism evidence="1 2">
    <name type="scientific">Streptomyces yanii</name>
    <dbReference type="NCBI Taxonomy" id="78510"/>
    <lineage>
        <taxon>Bacteria</taxon>
        <taxon>Bacillati</taxon>
        <taxon>Actinomycetota</taxon>
        <taxon>Actinomycetes</taxon>
        <taxon>Kitasatosporales</taxon>
        <taxon>Streptomycetaceae</taxon>
        <taxon>Streptomyces</taxon>
    </lineage>
</organism>
<comment type="caution">
    <text evidence="1">The sequence shown here is derived from an EMBL/GenBank/DDBJ whole genome shotgun (WGS) entry which is preliminary data.</text>
</comment>
<evidence type="ECO:0000313" key="1">
    <source>
        <dbReference type="EMBL" id="MFB9575552.1"/>
    </source>
</evidence>
<accession>A0ABV5RCM0</accession>
<gene>
    <name evidence="1" type="ORF">ACFFTL_25535</name>
</gene>
<protein>
    <submittedName>
        <fullName evidence="1">Uncharacterized protein</fullName>
    </submittedName>
</protein>
<evidence type="ECO:0000313" key="2">
    <source>
        <dbReference type="Proteomes" id="UP001589710"/>
    </source>
</evidence>
<keyword evidence="2" id="KW-1185">Reference proteome</keyword>
<dbReference type="RefSeq" id="WP_345513306.1">
    <property type="nucleotide sequence ID" value="NZ_BAAAXD010000021.1"/>
</dbReference>
<name>A0ABV5RCM0_9ACTN</name>
<reference evidence="1 2" key="1">
    <citation type="submission" date="2024-09" db="EMBL/GenBank/DDBJ databases">
        <authorList>
            <person name="Sun Q."/>
            <person name="Mori K."/>
        </authorList>
    </citation>
    <scope>NUCLEOTIDE SEQUENCE [LARGE SCALE GENOMIC DNA]</scope>
    <source>
        <strain evidence="1 2">JCM 3331</strain>
    </source>
</reference>
<proteinExistence type="predicted"/>
<dbReference type="Proteomes" id="UP001589710">
    <property type="component" value="Unassembled WGS sequence"/>
</dbReference>
<dbReference type="EMBL" id="JBHMCG010000108">
    <property type="protein sequence ID" value="MFB9575552.1"/>
    <property type="molecule type" value="Genomic_DNA"/>
</dbReference>
<sequence>MALWSLTFIFPTVFIAYLSSAALLERLDGVPLPPRPAWAAAGADVVVFAPNN</sequence>